<accession>A0A8R1E4U5</accession>
<organism evidence="2 3">
    <name type="scientific">Caenorhabditis japonica</name>
    <dbReference type="NCBI Taxonomy" id="281687"/>
    <lineage>
        <taxon>Eukaryota</taxon>
        <taxon>Metazoa</taxon>
        <taxon>Ecdysozoa</taxon>
        <taxon>Nematoda</taxon>
        <taxon>Chromadorea</taxon>
        <taxon>Rhabditida</taxon>
        <taxon>Rhabditina</taxon>
        <taxon>Rhabditomorpha</taxon>
        <taxon>Rhabditoidea</taxon>
        <taxon>Rhabditidae</taxon>
        <taxon>Peloderinae</taxon>
        <taxon>Caenorhabditis</taxon>
    </lineage>
</organism>
<dbReference type="AlphaFoldDB" id="A0A8R1E4U5"/>
<dbReference type="Gene3D" id="3.20.20.80">
    <property type="entry name" value="Glycosidases"/>
    <property type="match status" value="1"/>
</dbReference>
<dbReference type="Pfam" id="PF14701">
    <property type="entry name" value="hDGE_amylase"/>
    <property type="match status" value="1"/>
</dbReference>
<keyword evidence="3" id="KW-1185">Reference proteome</keyword>
<dbReference type="GO" id="GO:0004135">
    <property type="term" value="F:amylo-alpha-1,6-glucosidase activity"/>
    <property type="evidence" value="ECO:0007669"/>
    <property type="project" value="InterPro"/>
</dbReference>
<proteinExistence type="predicted"/>
<dbReference type="InterPro" id="IPR010401">
    <property type="entry name" value="AGL/Gdb1"/>
</dbReference>
<dbReference type="InterPro" id="IPR032792">
    <property type="entry name" value="AGL_glucanoTrfase"/>
</dbReference>
<reference evidence="2" key="2">
    <citation type="submission" date="2022-06" db="UniProtKB">
        <authorList>
            <consortium name="EnsemblMetazoa"/>
        </authorList>
    </citation>
    <scope>IDENTIFICATION</scope>
    <source>
        <strain evidence="2">DF5081</strain>
    </source>
</reference>
<dbReference type="GO" id="GO:0004134">
    <property type="term" value="F:4-alpha-glucanotransferase activity"/>
    <property type="evidence" value="ECO:0007669"/>
    <property type="project" value="InterPro"/>
</dbReference>
<dbReference type="PANTHER" id="PTHR10569">
    <property type="entry name" value="GLYCOGEN DEBRANCHING ENZYME"/>
    <property type="match status" value="1"/>
</dbReference>
<dbReference type="Proteomes" id="UP000005237">
    <property type="component" value="Unassembled WGS sequence"/>
</dbReference>
<dbReference type="SUPFAM" id="SSF51445">
    <property type="entry name" value="(Trans)glycosidases"/>
    <property type="match status" value="1"/>
</dbReference>
<dbReference type="InterPro" id="IPR017853">
    <property type="entry name" value="GH"/>
</dbReference>
<evidence type="ECO:0000313" key="3">
    <source>
        <dbReference type="Proteomes" id="UP000005237"/>
    </source>
</evidence>
<dbReference type="PANTHER" id="PTHR10569:SF2">
    <property type="entry name" value="GLYCOGEN DEBRANCHING ENZYME"/>
    <property type="match status" value="1"/>
</dbReference>
<dbReference type="EnsemblMetazoa" id="CJA22633a.1">
    <property type="protein sequence ID" value="CJA22633a.1"/>
    <property type="gene ID" value="WBGene00178205"/>
</dbReference>
<sequence>MKKFQTRLMKEGKLDEYTTEEVYLRRELVCWGDSVKLNYGDKEEDSPFLWQFMKEYTQQCAKIFHGLRIDNAHGTPIHVAERLLKTAREIRPDIYVFAELFTGSEQADNMFVNRLGISSLIREAQSAHDSHEQGRLVHRYYEAQALNLVQISNGHFRVARDAECDFRK</sequence>
<protein>
    <submittedName>
        <fullName evidence="2">HDGE_amylase domain-containing protein</fullName>
    </submittedName>
</protein>
<name>A0A8R1E4U5_CAEJA</name>
<evidence type="ECO:0000259" key="1">
    <source>
        <dbReference type="Pfam" id="PF14701"/>
    </source>
</evidence>
<evidence type="ECO:0000313" key="2">
    <source>
        <dbReference type="EnsemblMetazoa" id="CJA22633a.1"/>
    </source>
</evidence>
<dbReference type="GO" id="GO:0005980">
    <property type="term" value="P:glycogen catabolic process"/>
    <property type="evidence" value="ECO:0007669"/>
    <property type="project" value="InterPro"/>
</dbReference>
<reference evidence="3" key="1">
    <citation type="submission" date="2010-08" db="EMBL/GenBank/DDBJ databases">
        <authorList>
            <consortium name="Caenorhabditis japonica Sequencing Consortium"/>
            <person name="Wilson R.K."/>
        </authorList>
    </citation>
    <scope>NUCLEOTIDE SEQUENCE [LARGE SCALE GENOMIC DNA]</scope>
    <source>
        <strain evidence="3">DF5081</strain>
    </source>
</reference>
<feature type="domain" description="Glycogen debranching enzyme glucanotransferase" evidence="1">
    <location>
        <begin position="20"/>
        <end position="95"/>
    </location>
</feature>